<keyword evidence="1" id="KW-0812">Transmembrane</keyword>
<feature type="transmembrane region" description="Helical" evidence="1">
    <location>
        <begin position="82"/>
        <end position="102"/>
    </location>
</feature>
<dbReference type="AlphaFoldDB" id="A0A6J4LCG1"/>
<feature type="transmembrane region" description="Helical" evidence="1">
    <location>
        <begin position="56"/>
        <end position="75"/>
    </location>
</feature>
<sequence length="152" mass="15537">MARLPDPAAAARLRKFTLAVLVLNVVAAGIAIVVNLPAQFGGVGTDASEEFLTRGTAISAPALPVVLMLLVLLLVTRRDRWGWLGIGLALLTAVTVGVGGFGEMAAEPTADTSKAVLTAAGIAWLVVAAVLIALATTATVRSRNVGEVDSPR</sequence>
<organism evidence="2">
    <name type="scientific">uncultured Nocardioidaceae bacterium</name>
    <dbReference type="NCBI Taxonomy" id="253824"/>
    <lineage>
        <taxon>Bacteria</taxon>
        <taxon>Bacillati</taxon>
        <taxon>Actinomycetota</taxon>
        <taxon>Actinomycetes</taxon>
        <taxon>Propionibacteriales</taxon>
        <taxon>Nocardioidaceae</taxon>
        <taxon>environmental samples</taxon>
    </lineage>
</organism>
<dbReference type="EMBL" id="CADCUG010000054">
    <property type="protein sequence ID" value="CAA9329818.1"/>
    <property type="molecule type" value="Genomic_DNA"/>
</dbReference>
<protein>
    <submittedName>
        <fullName evidence="2">Uncharacterized protein</fullName>
    </submittedName>
</protein>
<evidence type="ECO:0000313" key="2">
    <source>
        <dbReference type="EMBL" id="CAA9329818.1"/>
    </source>
</evidence>
<accession>A0A6J4LCG1</accession>
<gene>
    <name evidence="2" type="ORF">AVDCRST_MAG29-974</name>
</gene>
<keyword evidence="1" id="KW-0472">Membrane</keyword>
<name>A0A6J4LCG1_9ACTN</name>
<proteinExistence type="predicted"/>
<feature type="transmembrane region" description="Helical" evidence="1">
    <location>
        <begin position="16"/>
        <end position="36"/>
    </location>
</feature>
<evidence type="ECO:0000256" key="1">
    <source>
        <dbReference type="SAM" id="Phobius"/>
    </source>
</evidence>
<reference evidence="2" key="1">
    <citation type="submission" date="2020-02" db="EMBL/GenBank/DDBJ databases">
        <authorList>
            <person name="Meier V. D."/>
        </authorList>
    </citation>
    <scope>NUCLEOTIDE SEQUENCE</scope>
    <source>
        <strain evidence="2">AVDCRST_MAG29</strain>
    </source>
</reference>
<keyword evidence="1" id="KW-1133">Transmembrane helix</keyword>
<feature type="transmembrane region" description="Helical" evidence="1">
    <location>
        <begin position="114"/>
        <end position="134"/>
    </location>
</feature>